<keyword evidence="2" id="KW-0255">Endonuclease</keyword>
<feature type="compositionally biased region" description="Basic residues" evidence="1">
    <location>
        <begin position="1"/>
        <end position="11"/>
    </location>
</feature>
<protein>
    <submittedName>
        <fullName evidence="2">Single-stranded DNA endonuclease</fullName>
    </submittedName>
</protein>
<reference evidence="2 3" key="1">
    <citation type="submission" date="2017-05" db="EMBL/GenBank/DDBJ databases">
        <title>Comparative genomic and metabolic analysis of manganese-oxidizing mechanisms in Celeribater manganoxidans DY25T: its adaption to the environment of polymetallic nodule.</title>
        <authorList>
            <person name="Wang X."/>
        </authorList>
    </citation>
    <scope>NUCLEOTIDE SEQUENCE [LARGE SCALE GENOMIC DNA]</scope>
    <source>
        <strain evidence="2 3">DY25</strain>
    </source>
</reference>
<dbReference type="GO" id="GO:0004519">
    <property type="term" value="F:endonuclease activity"/>
    <property type="evidence" value="ECO:0007669"/>
    <property type="project" value="UniProtKB-KW"/>
</dbReference>
<dbReference type="InterPro" id="IPR021341">
    <property type="entry name" value="DUF2958"/>
</dbReference>
<keyword evidence="2" id="KW-0540">Nuclease</keyword>
<dbReference type="KEGG" id="cmag:CBW24_06105"/>
<keyword evidence="2" id="KW-0378">Hydrolase</keyword>
<evidence type="ECO:0000313" key="2">
    <source>
        <dbReference type="EMBL" id="ATI41619.1"/>
    </source>
</evidence>
<keyword evidence="3" id="KW-1185">Reference proteome</keyword>
<sequence length="144" mass="16170">MLSGRPRRKGGPQHDPLTDTQRDRLLANGRDRDQDHIPVVKFFNPFGAGVWLATELDEDGDIMFGLADIGYPELGSWSLNELRSIRLPFGMGIERDLLFTGDFPISVWAKAARETGRIRDAERLLYRSGRLSGGTRVDTESPRS</sequence>
<evidence type="ECO:0000256" key="1">
    <source>
        <dbReference type="SAM" id="MobiDB-lite"/>
    </source>
</evidence>
<accession>A0A291LY44</accession>
<dbReference type="AlphaFoldDB" id="A0A291LY44"/>
<name>A0A291LY44_9RHOB</name>
<feature type="region of interest" description="Disordered" evidence="1">
    <location>
        <begin position="1"/>
        <end position="21"/>
    </location>
</feature>
<dbReference type="EMBL" id="CP021404">
    <property type="protein sequence ID" value="ATI41619.1"/>
    <property type="molecule type" value="Genomic_DNA"/>
</dbReference>
<organism evidence="2 3">
    <name type="scientific">Pacificitalea manganoxidans</name>
    <dbReference type="NCBI Taxonomy" id="1411902"/>
    <lineage>
        <taxon>Bacteria</taxon>
        <taxon>Pseudomonadati</taxon>
        <taxon>Pseudomonadota</taxon>
        <taxon>Alphaproteobacteria</taxon>
        <taxon>Rhodobacterales</taxon>
        <taxon>Paracoccaceae</taxon>
        <taxon>Pacificitalea</taxon>
    </lineage>
</organism>
<dbReference type="RefSeq" id="WP_097373010.1">
    <property type="nucleotide sequence ID" value="NZ_CP021404.1"/>
</dbReference>
<proteinExistence type="predicted"/>
<dbReference type="Pfam" id="PF11171">
    <property type="entry name" value="DUF2958"/>
    <property type="match status" value="1"/>
</dbReference>
<dbReference type="OrthoDB" id="1070337at2"/>
<gene>
    <name evidence="2" type="ORF">CBW24_06105</name>
</gene>
<evidence type="ECO:0000313" key="3">
    <source>
        <dbReference type="Proteomes" id="UP000219050"/>
    </source>
</evidence>
<dbReference type="Proteomes" id="UP000219050">
    <property type="component" value="Chromosome"/>
</dbReference>